<evidence type="ECO:0000313" key="2">
    <source>
        <dbReference type="Proteomes" id="UP001163324"/>
    </source>
</evidence>
<accession>A0ACC0V9Y1</accession>
<keyword evidence="2" id="KW-1185">Reference proteome</keyword>
<protein>
    <submittedName>
        <fullName evidence="1">Uncharacterized protein</fullName>
    </submittedName>
</protein>
<proteinExistence type="predicted"/>
<name>A0ACC0V9Y1_9HYPO</name>
<dbReference type="Proteomes" id="UP001163324">
    <property type="component" value="Chromosome 2"/>
</dbReference>
<dbReference type="EMBL" id="CM047941">
    <property type="protein sequence ID" value="KAI9903211.1"/>
    <property type="molecule type" value="Genomic_DNA"/>
</dbReference>
<reference evidence="1" key="1">
    <citation type="submission" date="2022-10" db="EMBL/GenBank/DDBJ databases">
        <title>Complete Genome of Trichothecium roseum strain YXFP-22015, a Plant Pathogen Isolated from Citrus.</title>
        <authorList>
            <person name="Wang Y."/>
            <person name="Zhu L."/>
        </authorList>
    </citation>
    <scope>NUCLEOTIDE SEQUENCE</scope>
    <source>
        <strain evidence="1">YXFP-22015</strain>
    </source>
</reference>
<sequence length="505" mass="53376">MAPADSDDDFVVDDDLSDNDLKNHTISEDEGAGGGGGANRRPKGGRGGAQAWETSKRSWETNLPDEDQDGALSLAGLEAEKRRRLLRDTTPLQRGIIRHVVVVLDMSFAMADKDMLPTRHRLAVRYAAQFVREFYEQNPISQLGIVGMRDGVAVRVSDMSGNPAEHLEKLKRLEEQDPQGNPSLQNALEMCRGALFHAPSHGTREVLIIYGALLSADPGDIHETIASLIADCIRVSVVGLSAQVAICAELCARTNAGDDSCYKVAVDDVHFRELFLASTTPPLTRTPEQAAASLLMMGFPSRTLAAHGTASLCACHSRPCREGYNCTRCSSRVCRLPAECPACGLTLILSTHLARSYHHLFPLRNWVEVSWAEARKSISCFACLCPFPAPKLDASTDAGAGTTTAAAAAASAGTGAGAGAAGGRPKPKPREPKKIKGVSESGRYACQVCGNHFCIDCDVFAHEVIHNCPGCQSGAAAAGPGAPPAAEVNGNGNGHAADDAMAVDG</sequence>
<gene>
    <name evidence="1" type="ORF">N3K66_002563</name>
</gene>
<evidence type="ECO:0000313" key="1">
    <source>
        <dbReference type="EMBL" id="KAI9903211.1"/>
    </source>
</evidence>
<comment type="caution">
    <text evidence="1">The sequence shown here is derived from an EMBL/GenBank/DDBJ whole genome shotgun (WGS) entry which is preliminary data.</text>
</comment>
<organism evidence="1 2">
    <name type="scientific">Trichothecium roseum</name>
    <dbReference type="NCBI Taxonomy" id="47278"/>
    <lineage>
        <taxon>Eukaryota</taxon>
        <taxon>Fungi</taxon>
        <taxon>Dikarya</taxon>
        <taxon>Ascomycota</taxon>
        <taxon>Pezizomycotina</taxon>
        <taxon>Sordariomycetes</taxon>
        <taxon>Hypocreomycetidae</taxon>
        <taxon>Hypocreales</taxon>
        <taxon>Hypocreales incertae sedis</taxon>
        <taxon>Trichothecium</taxon>
    </lineage>
</organism>